<evidence type="ECO:0000256" key="2">
    <source>
        <dbReference type="ARBA" id="ARBA00022475"/>
    </source>
</evidence>
<feature type="transmembrane region" description="Helical" evidence="7">
    <location>
        <begin position="96"/>
        <end position="112"/>
    </location>
</feature>
<keyword evidence="4 7" id="KW-0812">Transmembrane</keyword>
<dbReference type="GO" id="GO:0005886">
    <property type="term" value="C:plasma membrane"/>
    <property type="evidence" value="ECO:0007669"/>
    <property type="project" value="UniProtKB-SubCell"/>
</dbReference>
<keyword evidence="3" id="KW-0808">Transferase</keyword>
<dbReference type="InterPro" id="IPR018480">
    <property type="entry name" value="PNAcMuramoyl-5peptid_Trfase_CS"/>
</dbReference>
<sequence length="342" mass="38294">MLTLSPFTLALVLTVWFSAFLMKVGKDWLLDFPTDRKIHEKPVPRTGGLAIGLAFFLFIFIFKLESLLWWYLTGGIVIYVLGALDDYKPIKWPVKLIVQLIVSSVIIFRFLGRVESVSFFNTVLNFSTIGLIAVFLIWFVGILNAVNLIDGMDGLAGGFMVLITVFSLIIGFINEANLFLTLNASMLGALIGFLLFNRKPALYFMGDSGSLLLGYHVACLPLLYHQAMNGGTVLQITPFLILSSFLIMDTTRVFFSRVLRRQNPMNADTIHLHHLVFSETKSYVGTLVPIFVVTLITGIGSVLFFQYGFGYLAMQLFLLVLIVFVFTPPVPFYVPLASRITN</sequence>
<feature type="transmembrane region" description="Helical" evidence="7">
    <location>
        <begin position="43"/>
        <end position="62"/>
    </location>
</feature>
<feature type="transmembrane region" description="Helical" evidence="7">
    <location>
        <begin position="68"/>
        <end position="84"/>
    </location>
</feature>
<feature type="transmembrane region" description="Helical" evidence="7">
    <location>
        <begin position="236"/>
        <end position="255"/>
    </location>
</feature>
<evidence type="ECO:0000256" key="1">
    <source>
        <dbReference type="ARBA" id="ARBA00004651"/>
    </source>
</evidence>
<organism evidence="8">
    <name type="scientific">marine metagenome</name>
    <dbReference type="NCBI Taxonomy" id="408172"/>
    <lineage>
        <taxon>unclassified sequences</taxon>
        <taxon>metagenomes</taxon>
        <taxon>ecological metagenomes</taxon>
    </lineage>
</organism>
<feature type="transmembrane region" description="Helical" evidence="7">
    <location>
        <begin position="6"/>
        <end position="22"/>
    </location>
</feature>
<dbReference type="PANTHER" id="PTHR22926:SF3">
    <property type="entry name" value="UNDECAPRENYL-PHOSPHATE ALPHA-N-ACETYLGLUCOSAMINYL 1-PHOSPHATE TRANSFERASE"/>
    <property type="match status" value="1"/>
</dbReference>
<protein>
    <submittedName>
        <fullName evidence="8">Uncharacterized protein</fullName>
    </submittedName>
</protein>
<feature type="transmembrane region" description="Helical" evidence="7">
    <location>
        <begin position="179"/>
        <end position="196"/>
    </location>
</feature>
<feature type="transmembrane region" description="Helical" evidence="7">
    <location>
        <begin position="203"/>
        <end position="224"/>
    </location>
</feature>
<proteinExistence type="predicted"/>
<dbReference type="GO" id="GO:0009103">
    <property type="term" value="P:lipopolysaccharide biosynthetic process"/>
    <property type="evidence" value="ECO:0007669"/>
    <property type="project" value="TreeGrafter"/>
</dbReference>
<gene>
    <name evidence="8" type="ORF">METZ01_LOCUS240950</name>
</gene>
<dbReference type="EMBL" id="UINC01061964">
    <property type="protein sequence ID" value="SVB88096.1"/>
    <property type="molecule type" value="Genomic_DNA"/>
</dbReference>
<accession>A0A382HLD2</accession>
<keyword evidence="6 7" id="KW-0472">Membrane</keyword>
<dbReference type="Pfam" id="PF00953">
    <property type="entry name" value="Glycos_transf_4"/>
    <property type="match status" value="1"/>
</dbReference>
<dbReference type="PROSITE" id="PS01348">
    <property type="entry name" value="MRAY_2"/>
    <property type="match status" value="1"/>
</dbReference>
<dbReference type="PANTHER" id="PTHR22926">
    <property type="entry name" value="PHOSPHO-N-ACETYLMURAMOYL-PENTAPEPTIDE-TRANSFERASE"/>
    <property type="match status" value="1"/>
</dbReference>
<dbReference type="GO" id="GO:0016780">
    <property type="term" value="F:phosphotransferase activity, for other substituted phosphate groups"/>
    <property type="evidence" value="ECO:0007669"/>
    <property type="project" value="InterPro"/>
</dbReference>
<dbReference type="CDD" id="cd06853">
    <property type="entry name" value="GT_WecA_like"/>
    <property type="match status" value="1"/>
</dbReference>
<dbReference type="AlphaFoldDB" id="A0A382HLD2"/>
<evidence type="ECO:0000256" key="6">
    <source>
        <dbReference type="ARBA" id="ARBA00023136"/>
    </source>
</evidence>
<feature type="transmembrane region" description="Helical" evidence="7">
    <location>
        <begin position="311"/>
        <end position="334"/>
    </location>
</feature>
<feature type="transmembrane region" description="Helical" evidence="7">
    <location>
        <begin position="155"/>
        <end position="173"/>
    </location>
</feature>
<dbReference type="InterPro" id="IPR000715">
    <property type="entry name" value="Glycosyl_transferase_4"/>
</dbReference>
<feature type="transmembrane region" description="Helical" evidence="7">
    <location>
        <begin position="124"/>
        <end position="143"/>
    </location>
</feature>
<dbReference type="GO" id="GO:0071555">
    <property type="term" value="P:cell wall organization"/>
    <property type="evidence" value="ECO:0007669"/>
    <property type="project" value="TreeGrafter"/>
</dbReference>
<evidence type="ECO:0000256" key="5">
    <source>
        <dbReference type="ARBA" id="ARBA00022989"/>
    </source>
</evidence>
<evidence type="ECO:0000256" key="7">
    <source>
        <dbReference type="SAM" id="Phobius"/>
    </source>
</evidence>
<evidence type="ECO:0000256" key="4">
    <source>
        <dbReference type="ARBA" id="ARBA00022692"/>
    </source>
</evidence>
<feature type="non-terminal residue" evidence="8">
    <location>
        <position position="342"/>
    </location>
</feature>
<name>A0A382HLD2_9ZZZZ</name>
<feature type="transmembrane region" description="Helical" evidence="7">
    <location>
        <begin position="283"/>
        <end position="305"/>
    </location>
</feature>
<comment type="subcellular location">
    <subcellularLocation>
        <location evidence="1">Cell membrane</location>
        <topology evidence="1">Multi-pass membrane protein</topology>
    </subcellularLocation>
</comment>
<evidence type="ECO:0000313" key="8">
    <source>
        <dbReference type="EMBL" id="SVB88096.1"/>
    </source>
</evidence>
<dbReference type="GO" id="GO:0044038">
    <property type="term" value="P:cell wall macromolecule biosynthetic process"/>
    <property type="evidence" value="ECO:0007669"/>
    <property type="project" value="TreeGrafter"/>
</dbReference>
<evidence type="ECO:0000256" key="3">
    <source>
        <dbReference type="ARBA" id="ARBA00022679"/>
    </source>
</evidence>
<keyword evidence="5 7" id="KW-1133">Transmembrane helix</keyword>
<reference evidence="8" key="1">
    <citation type="submission" date="2018-05" db="EMBL/GenBank/DDBJ databases">
        <authorList>
            <person name="Lanie J.A."/>
            <person name="Ng W.-L."/>
            <person name="Kazmierczak K.M."/>
            <person name="Andrzejewski T.M."/>
            <person name="Davidsen T.M."/>
            <person name="Wayne K.J."/>
            <person name="Tettelin H."/>
            <person name="Glass J.I."/>
            <person name="Rusch D."/>
            <person name="Podicherti R."/>
            <person name="Tsui H.-C.T."/>
            <person name="Winkler M.E."/>
        </authorList>
    </citation>
    <scope>NUCLEOTIDE SEQUENCE</scope>
</reference>
<keyword evidence="2" id="KW-1003">Cell membrane</keyword>